<dbReference type="OrthoDB" id="886795at2"/>
<sequence length="104" mass="11984">MPPKALTTTNGQGFFYIRVMAIPSFYTFRQLDLTDQLAITLMEGTFLATRFGEEGDTINLYHMGSFFAEVYYDPEVNYLHHCRSFVSSGPLEHYTEYVKLPPLL</sequence>
<organism evidence="1 2">
    <name type="scientific">Hymenobacter gelipurpurascens</name>
    <dbReference type="NCBI Taxonomy" id="89968"/>
    <lineage>
        <taxon>Bacteria</taxon>
        <taxon>Pseudomonadati</taxon>
        <taxon>Bacteroidota</taxon>
        <taxon>Cytophagia</taxon>
        <taxon>Cytophagales</taxon>
        <taxon>Hymenobacteraceae</taxon>
        <taxon>Hymenobacter</taxon>
    </lineage>
</organism>
<dbReference type="AlphaFoldDB" id="A0A212T7W0"/>
<evidence type="ECO:0000313" key="2">
    <source>
        <dbReference type="Proteomes" id="UP000198131"/>
    </source>
</evidence>
<keyword evidence="2" id="KW-1185">Reference proteome</keyword>
<gene>
    <name evidence="1" type="ORF">SAMN06265337_0613</name>
</gene>
<evidence type="ECO:0000313" key="1">
    <source>
        <dbReference type="EMBL" id="SNC62147.1"/>
    </source>
</evidence>
<dbReference type="RefSeq" id="WP_088841935.1">
    <property type="nucleotide sequence ID" value="NZ_FYEW01000001.1"/>
</dbReference>
<protein>
    <submittedName>
        <fullName evidence="1">Uncharacterized protein</fullName>
    </submittedName>
</protein>
<dbReference type="EMBL" id="FYEW01000001">
    <property type="protein sequence ID" value="SNC62147.1"/>
    <property type="molecule type" value="Genomic_DNA"/>
</dbReference>
<proteinExistence type="predicted"/>
<accession>A0A212T7W0</accession>
<name>A0A212T7W0_9BACT</name>
<dbReference type="Proteomes" id="UP000198131">
    <property type="component" value="Unassembled WGS sequence"/>
</dbReference>
<reference evidence="2" key="1">
    <citation type="submission" date="2017-06" db="EMBL/GenBank/DDBJ databases">
        <authorList>
            <person name="Varghese N."/>
            <person name="Submissions S."/>
        </authorList>
    </citation>
    <scope>NUCLEOTIDE SEQUENCE [LARGE SCALE GENOMIC DNA]</scope>
    <source>
        <strain evidence="2">DSM 11116</strain>
    </source>
</reference>